<organism evidence="2 3">
    <name type="scientific">Novosphingobium malaysiense</name>
    <dbReference type="NCBI Taxonomy" id="1348853"/>
    <lineage>
        <taxon>Bacteria</taxon>
        <taxon>Pseudomonadati</taxon>
        <taxon>Pseudomonadota</taxon>
        <taxon>Alphaproteobacteria</taxon>
        <taxon>Sphingomonadales</taxon>
        <taxon>Sphingomonadaceae</taxon>
        <taxon>Novosphingobium</taxon>
    </lineage>
</organism>
<evidence type="ECO:0000313" key="3">
    <source>
        <dbReference type="Proteomes" id="UP000031057"/>
    </source>
</evidence>
<keyword evidence="1" id="KW-0472">Membrane</keyword>
<sequence length="70" mass="7990">MERLIRTLASPLPTIILAVFATFGTVIVLADIMGFFDPNYQGFVMVMTFCYWVSVMMELRPAIRARSGRR</sequence>
<gene>
    <name evidence="2" type="ORF">LK12_04180</name>
</gene>
<feature type="transmembrane region" description="Helical" evidence="1">
    <location>
        <begin position="12"/>
        <end position="36"/>
    </location>
</feature>
<keyword evidence="3" id="KW-1185">Reference proteome</keyword>
<dbReference type="STRING" id="1348853.LK12_04180"/>
<keyword evidence="1" id="KW-1133">Transmembrane helix</keyword>
<proteinExistence type="predicted"/>
<feature type="transmembrane region" description="Helical" evidence="1">
    <location>
        <begin position="42"/>
        <end position="63"/>
    </location>
</feature>
<name>A0A0B1ZVH3_9SPHN</name>
<keyword evidence="1" id="KW-0812">Transmembrane</keyword>
<evidence type="ECO:0000256" key="1">
    <source>
        <dbReference type="SAM" id="Phobius"/>
    </source>
</evidence>
<dbReference type="Proteomes" id="UP000031057">
    <property type="component" value="Unassembled WGS sequence"/>
</dbReference>
<dbReference type="EMBL" id="JTDI01000001">
    <property type="protein sequence ID" value="KHK93469.1"/>
    <property type="molecule type" value="Genomic_DNA"/>
</dbReference>
<reference evidence="2 3" key="1">
    <citation type="submission" date="2014-10" db="EMBL/GenBank/DDBJ databases">
        <title>Genome sequence of Novosphingobium malaysiense MUSC 273(T).</title>
        <authorList>
            <person name="Lee L.-H."/>
        </authorList>
    </citation>
    <scope>NUCLEOTIDE SEQUENCE [LARGE SCALE GENOMIC DNA]</scope>
    <source>
        <strain evidence="2 3">MUSC 273</strain>
    </source>
</reference>
<protein>
    <submittedName>
        <fullName evidence="2">Uncharacterized protein</fullName>
    </submittedName>
</protein>
<evidence type="ECO:0000313" key="2">
    <source>
        <dbReference type="EMBL" id="KHK93469.1"/>
    </source>
</evidence>
<comment type="caution">
    <text evidence="2">The sequence shown here is derived from an EMBL/GenBank/DDBJ whole genome shotgun (WGS) entry which is preliminary data.</text>
</comment>
<dbReference type="AlphaFoldDB" id="A0A0B1ZVH3"/>
<accession>A0A0B1ZVH3</accession>